<dbReference type="Proteomes" id="UP000036932">
    <property type="component" value="Unassembled WGS sequence"/>
</dbReference>
<dbReference type="InterPro" id="IPR013324">
    <property type="entry name" value="RNA_pol_sigma_r3/r4-like"/>
</dbReference>
<keyword evidence="2" id="KW-0805">Transcription regulation</keyword>
<dbReference type="CDD" id="cd06171">
    <property type="entry name" value="Sigma70_r4"/>
    <property type="match status" value="1"/>
</dbReference>
<dbReference type="OrthoDB" id="9782703at2"/>
<dbReference type="InterPro" id="IPR014284">
    <property type="entry name" value="RNA_pol_sigma-70_dom"/>
</dbReference>
<evidence type="ECO:0000313" key="8">
    <source>
        <dbReference type="Proteomes" id="UP000036932"/>
    </source>
</evidence>
<name>A0A0M1P8C4_9BACL</name>
<dbReference type="Pfam" id="PF08281">
    <property type="entry name" value="Sigma70_r4_2"/>
    <property type="match status" value="1"/>
</dbReference>
<dbReference type="GO" id="GO:0003677">
    <property type="term" value="F:DNA binding"/>
    <property type="evidence" value="ECO:0007669"/>
    <property type="project" value="InterPro"/>
</dbReference>
<dbReference type="SUPFAM" id="SSF88659">
    <property type="entry name" value="Sigma3 and sigma4 domains of RNA polymerase sigma factors"/>
    <property type="match status" value="1"/>
</dbReference>
<dbReference type="Gene3D" id="1.10.1740.10">
    <property type="match status" value="1"/>
</dbReference>
<dbReference type="InterPro" id="IPR013325">
    <property type="entry name" value="RNA_pol_sigma_r2"/>
</dbReference>
<evidence type="ECO:0000259" key="5">
    <source>
        <dbReference type="Pfam" id="PF04542"/>
    </source>
</evidence>
<keyword evidence="3" id="KW-0731">Sigma factor</keyword>
<gene>
    <name evidence="7" type="ORF">AM231_08095</name>
</gene>
<dbReference type="InterPro" id="IPR036388">
    <property type="entry name" value="WH-like_DNA-bd_sf"/>
</dbReference>
<dbReference type="PANTHER" id="PTHR43133:SF51">
    <property type="entry name" value="RNA POLYMERASE SIGMA FACTOR"/>
    <property type="match status" value="1"/>
</dbReference>
<keyword evidence="4" id="KW-0804">Transcription</keyword>
<comment type="caution">
    <text evidence="7">The sequence shown here is derived from an EMBL/GenBank/DDBJ whole genome shotgun (WGS) entry which is preliminary data.</text>
</comment>
<dbReference type="InterPro" id="IPR013249">
    <property type="entry name" value="RNA_pol_sigma70_r4_t2"/>
</dbReference>
<comment type="similarity">
    <text evidence="1">Belongs to the sigma-70 factor family. ECF subfamily.</text>
</comment>
<reference evidence="8" key="1">
    <citation type="submission" date="2015-08" db="EMBL/GenBank/DDBJ databases">
        <title>Genome sequencing project for genomic taxonomy and phylogenomics of Bacillus-like bacteria.</title>
        <authorList>
            <person name="Liu B."/>
            <person name="Wang J."/>
            <person name="Zhu Y."/>
            <person name="Liu G."/>
            <person name="Chen Q."/>
            <person name="Chen Z."/>
            <person name="Lan J."/>
            <person name="Che J."/>
            <person name="Ge C."/>
            <person name="Shi H."/>
            <person name="Pan Z."/>
            <person name="Liu X."/>
        </authorList>
    </citation>
    <scope>NUCLEOTIDE SEQUENCE [LARGE SCALE GENOMIC DNA]</scope>
    <source>
        <strain evidence="8">FJAT-22460</strain>
    </source>
</reference>
<dbReference type="PANTHER" id="PTHR43133">
    <property type="entry name" value="RNA POLYMERASE ECF-TYPE SIGMA FACTO"/>
    <property type="match status" value="1"/>
</dbReference>
<evidence type="ECO:0000256" key="4">
    <source>
        <dbReference type="ARBA" id="ARBA00023163"/>
    </source>
</evidence>
<evidence type="ECO:0000256" key="3">
    <source>
        <dbReference type="ARBA" id="ARBA00023082"/>
    </source>
</evidence>
<dbReference type="AlphaFoldDB" id="A0A0M1P8C4"/>
<dbReference type="EMBL" id="LIUT01000001">
    <property type="protein sequence ID" value="KOR90677.1"/>
    <property type="molecule type" value="Genomic_DNA"/>
</dbReference>
<proteinExistence type="inferred from homology"/>
<dbReference type="Gene3D" id="1.10.10.10">
    <property type="entry name" value="Winged helix-like DNA-binding domain superfamily/Winged helix DNA-binding domain"/>
    <property type="match status" value="1"/>
</dbReference>
<feature type="domain" description="RNA polymerase sigma factor 70 region 4 type 2" evidence="6">
    <location>
        <begin position="109"/>
        <end position="160"/>
    </location>
</feature>
<dbReference type="PATRIC" id="fig|1705565.3.peg.3554"/>
<dbReference type="InterPro" id="IPR039425">
    <property type="entry name" value="RNA_pol_sigma-70-like"/>
</dbReference>
<dbReference type="NCBIfam" id="TIGR02937">
    <property type="entry name" value="sigma70-ECF"/>
    <property type="match status" value="1"/>
</dbReference>
<dbReference type="Pfam" id="PF04542">
    <property type="entry name" value="Sigma70_r2"/>
    <property type="match status" value="1"/>
</dbReference>
<dbReference type="GO" id="GO:0006352">
    <property type="term" value="P:DNA-templated transcription initiation"/>
    <property type="evidence" value="ECO:0007669"/>
    <property type="project" value="InterPro"/>
</dbReference>
<evidence type="ECO:0000259" key="6">
    <source>
        <dbReference type="Pfam" id="PF08281"/>
    </source>
</evidence>
<dbReference type="InterPro" id="IPR007627">
    <property type="entry name" value="RNA_pol_sigma70_r2"/>
</dbReference>
<organism evidence="7 8">
    <name type="scientific">Paenibacillus solani</name>
    <dbReference type="NCBI Taxonomy" id="1705565"/>
    <lineage>
        <taxon>Bacteria</taxon>
        <taxon>Bacillati</taxon>
        <taxon>Bacillota</taxon>
        <taxon>Bacilli</taxon>
        <taxon>Bacillales</taxon>
        <taxon>Paenibacillaceae</taxon>
        <taxon>Paenibacillus</taxon>
    </lineage>
</organism>
<feature type="domain" description="RNA polymerase sigma-70 region 2" evidence="5">
    <location>
        <begin position="23"/>
        <end position="87"/>
    </location>
</feature>
<dbReference type="RefSeq" id="WP_054403567.1">
    <property type="nucleotide sequence ID" value="NZ_LIUT01000001.1"/>
</dbReference>
<dbReference type="GO" id="GO:0016987">
    <property type="term" value="F:sigma factor activity"/>
    <property type="evidence" value="ECO:0007669"/>
    <property type="project" value="UniProtKB-KW"/>
</dbReference>
<evidence type="ECO:0000256" key="1">
    <source>
        <dbReference type="ARBA" id="ARBA00010641"/>
    </source>
</evidence>
<evidence type="ECO:0000256" key="2">
    <source>
        <dbReference type="ARBA" id="ARBA00023015"/>
    </source>
</evidence>
<keyword evidence="8" id="KW-1185">Reference proteome</keyword>
<sequence>MKEIRTADSKVIEEENFFNNLSSEQRKLYSIALSYMRNEADALEMVQEASCKAWMKRKKLKDQQAFAPWLIRITINCCMDELRRKKRIVPVDTVKEEAVEEMKSNDRIDLAQAMTRMKKKYRHVVMLKYYQDMTTADIAKVLKKPEGTIKTWLREGLKQLRNYM</sequence>
<protein>
    <submittedName>
        <fullName evidence="7">RNA polymerase subunit sigma</fullName>
    </submittedName>
</protein>
<accession>A0A0M1P8C4</accession>
<dbReference type="SUPFAM" id="SSF88946">
    <property type="entry name" value="Sigma2 domain of RNA polymerase sigma factors"/>
    <property type="match status" value="1"/>
</dbReference>
<evidence type="ECO:0000313" key="7">
    <source>
        <dbReference type="EMBL" id="KOR90677.1"/>
    </source>
</evidence>